<dbReference type="InterPro" id="IPR027417">
    <property type="entry name" value="P-loop_NTPase"/>
</dbReference>
<sequence length="428" mass="48185">MSTAYDANYAKQEYEEAKGKLETFENDDDGSRTFTAANGAYLDINFYVELINAIQKLSTYLIQDKFCLVYGHRQSGKTTAIYATARWLAHHSTQIEVGGFSRSLQIYVISFNGGVQLEHGQESLLVVLIFDEGSALLNHDRKIIEDFMEATVELDRFIEVDIKMLLDDYARESSVKLESADIAKDIFKRTLRHKGLTGTCCSILETMCAVKNMATVLLDDRKCATVTLTDVMAQRDTYAFIIQSLKNLSSESHKLVKDKNVSFLLAEGIIFITSRDGNAVVIECAAPVLRDFMISHINGSTFKVKRPPNTDNLDVRWLMDHAIKNMAIQHVFADQAANSNGQPSEYTFQIEFVIICHLLAHLDILLRDGSSLPQYGFELVVEATHSAFDEYCRRVTPVHVIYDVQKGLVELVFRDSKKSVSIEGSAWQ</sequence>
<organism evidence="1 2">
    <name type="scientific">Funneliformis caledonium</name>
    <dbReference type="NCBI Taxonomy" id="1117310"/>
    <lineage>
        <taxon>Eukaryota</taxon>
        <taxon>Fungi</taxon>
        <taxon>Fungi incertae sedis</taxon>
        <taxon>Mucoromycota</taxon>
        <taxon>Glomeromycotina</taxon>
        <taxon>Glomeromycetes</taxon>
        <taxon>Glomerales</taxon>
        <taxon>Glomeraceae</taxon>
        <taxon>Funneliformis</taxon>
    </lineage>
</organism>
<feature type="non-terminal residue" evidence="1">
    <location>
        <position position="1"/>
    </location>
</feature>
<proteinExistence type="predicted"/>
<reference evidence="1" key="1">
    <citation type="submission" date="2021-06" db="EMBL/GenBank/DDBJ databases">
        <authorList>
            <person name="Kallberg Y."/>
            <person name="Tangrot J."/>
            <person name="Rosling A."/>
        </authorList>
    </citation>
    <scope>NUCLEOTIDE SEQUENCE</scope>
    <source>
        <strain evidence="1">UK204</strain>
    </source>
</reference>
<protein>
    <submittedName>
        <fullName evidence="1">10515_t:CDS:1</fullName>
    </submittedName>
</protein>
<dbReference type="SUPFAM" id="SSF52540">
    <property type="entry name" value="P-loop containing nucleoside triphosphate hydrolases"/>
    <property type="match status" value="1"/>
</dbReference>
<dbReference type="OrthoDB" id="2408703at2759"/>
<gene>
    <name evidence="1" type="ORF">FCALED_LOCUS13186</name>
</gene>
<dbReference type="AlphaFoldDB" id="A0A9N9EZW9"/>
<keyword evidence="2" id="KW-1185">Reference proteome</keyword>
<evidence type="ECO:0000313" key="1">
    <source>
        <dbReference type="EMBL" id="CAG8695289.1"/>
    </source>
</evidence>
<comment type="caution">
    <text evidence="1">The sequence shown here is derived from an EMBL/GenBank/DDBJ whole genome shotgun (WGS) entry which is preliminary data.</text>
</comment>
<dbReference type="Proteomes" id="UP000789570">
    <property type="component" value="Unassembled WGS sequence"/>
</dbReference>
<name>A0A9N9EZW9_9GLOM</name>
<evidence type="ECO:0000313" key="2">
    <source>
        <dbReference type="Proteomes" id="UP000789570"/>
    </source>
</evidence>
<accession>A0A9N9EZW9</accession>
<dbReference type="EMBL" id="CAJVPQ010007300">
    <property type="protein sequence ID" value="CAG8695289.1"/>
    <property type="molecule type" value="Genomic_DNA"/>
</dbReference>